<name>K0TA67_THAOC</name>
<dbReference type="Proteomes" id="UP000266841">
    <property type="component" value="Unassembled WGS sequence"/>
</dbReference>
<dbReference type="AlphaFoldDB" id="K0TA67"/>
<protein>
    <submittedName>
        <fullName evidence="1">Uncharacterized protein</fullName>
    </submittedName>
</protein>
<reference evidence="1 2" key="1">
    <citation type="journal article" date="2012" name="Genome Biol.">
        <title>Genome and low-iron response of an oceanic diatom adapted to chronic iron limitation.</title>
        <authorList>
            <person name="Lommer M."/>
            <person name="Specht M."/>
            <person name="Roy A.S."/>
            <person name="Kraemer L."/>
            <person name="Andreson R."/>
            <person name="Gutowska M.A."/>
            <person name="Wolf J."/>
            <person name="Bergner S.V."/>
            <person name="Schilhabel M.B."/>
            <person name="Klostermeier U.C."/>
            <person name="Beiko R.G."/>
            <person name="Rosenstiel P."/>
            <person name="Hippler M."/>
            <person name="Laroche J."/>
        </authorList>
    </citation>
    <scope>NUCLEOTIDE SEQUENCE [LARGE SCALE GENOMIC DNA]</scope>
    <source>
        <strain evidence="1 2">CCMP1005</strain>
    </source>
</reference>
<organism evidence="1 2">
    <name type="scientific">Thalassiosira oceanica</name>
    <name type="common">Marine diatom</name>
    <dbReference type="NCBI Taxonomy" id="159749"/>
    <lineage>
        <taxon>Eukaryota</taxon>
        <taxon>Sar</taxon>
        <taxon>Stramenopiles</taxon>
        <taxon>Ochrophyta</taxon>
        <taxon>Bacillariophyta</taxon>
        <taxon>Coscinodiscophyceae</taxon>
        <taxon>Thalassiosirophycidae</taxon>
        <taxon>Thalassiosirales</taxon>
        <taxon>Thalassiosiraceae</taxon>
        <taxon>Thalassiosira</taxon>
    </lineage>
</organism>
<evidence type="ECO:0000313" key="1">
    <source>
        <dbReference type="EMBL" id="EJK67427.1"/>
    </source>
</evidence>
<evidence type="ECO:0000313" key="2">
    <source>
        <dbReference type="Proteomes" id="UP000266841"/>
    </source>
</evidence>
<proteinExistence type="predicted"/>
<keyword evidence="2" id="KW-1185">Reference proteome</keyword>
<feature type="non-terminal residue" evidence="1">
    <location>
        <position position="1"/>
    </location>
</feature>
<gene>
    <name evidence="1" type="ORF">THAOC_11539</name>
</gene>
<comment type="caution">
    <text evidence="1">The sequence shown here is derived from an EMBL/GenBank/DDBJ whole genome shotgun (WGS) entry which is preliminary data.</text>
</comment>
<accession>K0TA67</accession>
<sequence length="54" mass="6349">ESCERRRLVIVRLRFSLSVDEVLDVGRVVTGGQPTRSRCRRTPLSFQKRMRKAF</sequence>
<dbReference type="EMBL" id="AGNL01013130">
    <property type="protein sequence ID" value="EJK67427.1"/>
    <property type="molecule type" value="Genomic_DNA"/>
</dbReference>